<sequence>MSGPVASTGEGWRRRRLLLGAALLGVAGHAAASSPRVWLVPSDAGSANEEAAAAVREGLAAVAAVEQTGWEAGAAAGTGSDRDAPRVIVTLGTAALRGMMARRAREPALAAVPLVAGLVPRHAIEAEIPSGSRQVAVIALDQPVERYGELVRQAMPQRRRLGLLVGTPVAGSVEALQRWAARTGRDLQIEPVRSDGLAPALRRVLETADVLLAVPDPAIFTPEALQNILIASYRRRVPVVSYAPAHVRAGAVLALAVTPAQAGRQIAEAARAALQGRALPALALARDFAVAVNEPVARSLELVLPAAAALEAALRQADRQEGRG</sequence>
<name>A0A554XLK1_9BURK</name>
<gene>
    <name evidence="1" type="ORF">Tfont_01786</name>
</gene>
<dbReference type="AlphaFoldDB" id="A0A554XLK1"/>
<evidence type="ECO:0000313" key="1">
    <source>
        <dbReference type="EMBL" id="TSE36710.1"/>
    </source>
</evidence>
<evidence type="ECO:0000313" key="2">
    <source>
        <dbReference type="Proteomes" id="UP000316388"/>
    </source>
</evidence>
<reference evidence="1 2" key="1">
    <citation type="submission" date="2019-07" db="EMBL/GenBank/DDBJ databases">
        <title>Tepidimonas fonticaldi AT-A2 draft genome.</title>
        <authorList>
            <person name="Da Costa M.S."/>
            <person name="Froufe H.J.C."/>
            <person name="Egas C."/>
            <person name="Albuquerque L."/>
        </authorList>
    </citation>
    <scope>NUCLEOTIDE SEQUENCE [LARGE SCALE GENOMIC DNA]</scope>
    <source>
        <strain evidence="1 2">AT-A2</strain>
    </source>
</reference>
<dbReference type="Gene3D" id="3.40.50.2300">
    <property type="match status" value="2"/>
</dbReference>
<dbReference type="InterPro" id="IPR007487">
    <property type="entry name" value="ABC_transpt-TYRBP-like"/>
</dbReference>
<dbReference type="EMBL" id="VJOO01000016">
    <property type="protein sequence ID" value="TSE36710.1"/>
    <property type="molecule type" value="Genomic_DNA"/>
</dbReference>
<dbReference type="Pfam" id="PF04392">
    <property type="entry name" value="ABC_sub_bind"/>
    <property type="match status" value="1"/>
</dbReference>
<proteinExistence type="predicted"/>
<accession>A0A554XLK1</accession>
<organism evidence="1 2">
    <name type="scientific">Tepidimonas fonticaldi</name>
    <dbReference type="NCBI Taxonomy" id="1101373"/>
    <lineage>
        <taxon>Bacteria</taxon>
        <taxon>Pseudomonadati</taxon>
        <taxon>Pseudomonadota</taxon>
        <taxon>Betaproteobacteria</taxon>
        <taxon>Burkholderiales</taxon>
        <taxon>Tepidimonas</taxon>
    </lineage>
</organism>
<dbReference type="PANTHER" id="PTHR35271:SF1">
    <property type="entry name" value="ABC TRANSPORTER, SUBSTRATE-BINDING LIPOPROTEIN"/>
    <property type="match status" value="1"/>
</dbReference>
<comment type="caution">
    <text evidence="1">The sequence shown here is derived from an EMBL/GenBank/DDBJ whole genome shotgun (WGS) entry which is preliminary data.</text>
</comment>
<protein>
    <submittedName>
        <fullName evidence="1">ABC transporter substrate binding protein</fullName>
    </submittedName>
</protein>
<dbReference type="RefSeq" id="WP_143969187.1">
    <property type="nucleotide sequence ID" value="NZ_VJOO01000016.1"/>
</dbReference>
<dbReference type="PANTHER" id="PTHR35271">
    <property type="entry name" value="ABC TRANSPORTER, SUBSTRATE-BINDING LIPOPROTEIN-RELATED"/>
    <property type="match status" value="1"/>
</dbReference>
<dbReference type="Proteomes" id="UP000316388">
    <property type="component" value="Unassembled WGS sequence"/>
</dbReference>